<gene>
    <name evidence="1" type="ORF">MRATA1EN1_LOCUS30819</name>
</gene>
<dbReference type="EMBL" id="CATKSN020000176">
    <property type="protein sequence ID" value="CAI9149201.1"/>
    <property type="molecule type" value="Genomic_DNA"/>
</dbReference>
<comment type="caution">
    <text evidence="1">The sequence shown here is derived from an EMBL/GenBank/DDBJ whole genome shotgun (WGS) entry which is preliminary data.</text>
</comment>
<evidence type="ECO:0000313" key="2">
    <source>
        <dbReference type="Proteomes" id="UP001176941"/>
    </source>
</evidence>
<evidence type="ECO:0000313" key="1">
    <source>
        <dbReference type="EMBL" id="CAI9149201.1"/>
    </source>
</evidence>
<keyword evidence="2" id="KW-1185">Reference proteome</keyword>
<proteinExistence type="predicted"/>
<dbReference type="Proteomes" id="UP001176941">
    <property type="component" value="Unassembled WGS sequence"/>
</dbReference>
<name>A0ABN8XJ96_RANTA</name>
<sequence length="267" mass="29827">MTCLGTGGASRCTRFLGARFERHNFSCIVSGSRTRREIQSRYRKRSTANKKRPVLCYTQQESPHRRQQRFSTVSFKILSSHVRRVLLTGRSSAKKVCEGATEERVHYYIQSGTNLICVTPEGLVLVRWPREPWTDKIDCNDELSLGMRAEPLKRTGTYREDSTGHTSVPGTASKDAFVSASEVAAHYLIMDVRRYNNLPGSPPHSALCTLLSLPSLSLQLKAQCFYGRTPLLSRPERLAGSGEKGNDGCRRAMCSPAVYDAPVYAFS</sequence>
<protein>
    <submittedName>
        <fullName evidence="1">Uncharacterized protein</fullName>
    </submittedName>
</protein>
<reference evidence="1" key="1">
    <citation type="submission" date="2023-04" db="EMBL/GenBank/DDBJ databases">
        <authorList>
            <consortium name="ELIXIR-Norway"/>
        </authorList>
    </citation>
    <scope>NUCLEOTIDE SEQUENCE [LARGE SCALE GENOMIC DNA]</scope>
</reference>
<accession>A0ABN8XJ96</accession>
<organism evidence="1 2">
    <name type="scientific">Rangifer tarandus platyrhynchus</name>
    <name type="common">Svalbard reindeer</name>
    <dbReference type="NCBI Taxonomy" id="3082113"/>
    <lineage>
        <taxon>Eukaryota</taxon>
        <taxon>Metazoa</taxon>
        <taxon>Chordata</taxon>
        <taxon>Craniata</taxon>
        <taxon>Vertebrata</taxon>
        <taxon>Euteleostomi</taxon>
        <taxon>Mammalia</taxon>
        <taxon>Eutheria</taxon>
        <taxon>Laurasiatheria</taxon>
        <taxon>Artiodactyla</taxon>
        <taxon>Ruminantia</taxon>
        <taxon>Pecora</taxon>
        <taxon>Cervidae</taxon>
        <taxon>Odocoileinae</taxon>
        <taxon>Rangifer</taxon>
    </lineage>
</organism>